<keyword evidence="1" id="KW-1133">Transmembrane helix</keyword>
<accession>A0A7W3MSN0</accession>
<protein>
    <submittedName>
        <fullName evidence="2">Small-conductance mechanosensitive channel</fullName>
    </submittedName>
</protein>
<proteinExistence type="predicted"/>
<keyword evidence="1" id="KW-0472">Membrane</keyword>
<reference evidence="2 3" key="1">
    <citation type="submission" date="2020-08" db="EMBL/GenBank/DDBJ databases">
        <title>Sequencing the genomes of 1000 actinobacteria strains.</title>
        <authorList>
            <person name="Klenk H.-P."/>
        </authorList>
    </citation>
    <scope>NUCLEOTIDE SEQUENCE [LARGE SCALE GENOMIC DNA]</scope>
    <source>
        <strain evidence="2 3">DSM 45823</strain>
    </source>
</reference>
<evidence type="ECO:0000256" key="1">
    <source>
        <dbReference type="SAM" id="Phobius"/>
    </source>
</evidence>
<name>A0A7W3MSN0_9ACTN</name>
<evidence type="ECO:0000313" key="2">
    <source>
        <dbReference type="EMBL" id="MBA9001162.1"/>
    </source>
</evidence>
<feature type="transmembrane region" description="Helical" evidence="1">
    <location>
        <begin position="155"/>
        <end position="176"/>
    </location>
</feature>
<dbReference type="RefSeq" id="WP_182703587.1">
    <property type="nucleotide sequence ID" value="NZ_JACJII010000001.1"/>
</dbReference>
<sequence>MGDSADRRPGEGLLWAAPLTETQAERLKERIYATITIVAVLMGLFRSPDISHADAALVVVITAVGLWAAMLSADWQVYRIVHGAHPYGRDRRRMVYVTAPLLSSAVLPLVLICLSALGLLTLGAALLASAMANTAGLFLWGLVGGMRMGARPVGAVMTGLFNLSIGALIIFIKFLVDD</sequence>
<dbReference type="Proteomes" id="UP000539313">
    <property type="component" value="Unassembled WGS sequence"/>
</dbReference>
<feature type="transmembrane region" description="Helical" evidence="1">
    <location>
        <begin position="94"/>
        <end position="117"/>
    </location>
</feature>
<gene>
    <name evidence="2" type="ORF">HNR21_000044</name>
</gene>
<dbReference type="AlphaFoldDB" id="A0A7W3MSN0"/>
<keyword evidence="3" id="KW-1185">Reference proteome</keyword>
<organism evidence="2 3">
    <name type="scientific">Thermomonospora cellulosilytica</name>
    <dbReference type="NCBI Taxonomy" id="1411118"/>
    <lineage>
        <taxon>Bacteria</taxon>
        <taxon>Bacillati</taxon>
        <taxon>Actinomycetota</taxon>
        <taxon>Actinomycetes</taxon>
        <taxon>Streptosporangiales</taxon>
        <taxon>Thermomonosporaceae</taxon>
        <taxon>Thermomonospora</taxon>
    </lineage>
</organism>
<feature type="transmembrane region" description="Helical" evidence="1">
    <location>
        <begin position="123"/>
        <end position="143"/>
    </location>
</feature>
<comment type="caution">
    <text evidence="2">The sequence shown here is derived from an EMBL/GenBank/DDBJ whole genome shotgun (WGS) entry which is preliminary data.</text>
</comment>
<evidence type="ECO:0000313" key="3">
    <source>
        <dbReference type="Proteomes" id="UP000539313"/>
    </source>
</evidence>
<feature type="transmembrane region" description="Helical" evidence="1">
    <location>
        <begin position="53"/>
        <end position="73"/>
    </location>
</feature>
<feature type="transmembrane region" description="Helical" evidence="1">
    <location>
        <begin position="31"/>
        <end position="47"/>
    </location>
</feature>
<keyword evidence="1" id="KW-0812">Transmembrane</keyword>
<dbReference type="EMBL" id="JACJII010000001">
    <property type="protein sequence ID" value="MBA9001162.1"/>
    <property type="molecule type" value="Genomic_DNA"/>
</dbReference>